<dbReference type="InterPro" id="IPR008461">
    <property type="entry name" value="CrtY"/>
</dbReference>
<dbReference type="InterPro" id="IPR036188">
    <property type="entry name" value="FAD/NAD-bd_sf"/>
</dbReference>
<accession>A0A840I5H9</accession>
<dbReference type="EC" id="5.5.1.19" evidence="2"/>
<comment type="caution">
    <text evidence="2">The sequence shown here is derived from an EMBL/GenBank/DDBJ whole genome shotgun (WGS) entry which is preliminary data.</text>
</comment>
<dbReference type="Pfam" id="PF05834">
    <property type="entry name" value="Lycopene_cycl"/>
    <property type="match status" value="1"/>
</dbReference>
<dbReference type="InterPro" id="IPR010108">
    <property type="entry name" value="Lycopene_cyclase_b/e"/>
</dbReference>
<evidence type="ECO:0000313" key="3">
    <source>
        <dbReference type="Proteomes" id="UP000563524"/>
    </source>
</evidence>
<reference evidence="2 3" key="1">
    <citation type="submission" date="2020-08" db="EMBL/GenBank/DDBJ databases">
        <title>Genomic Encyclopedia of Type Strains, Phase IV (KMG-IV): sequencing the most valuable type-strain genomes for metagenomic binning, comparative biology and taxonomic classification.</title>
        <authorList>
            <person name="Goeker M."/>
        </authorList>
    </citation>
    <scope>NUCLEOTIDE SEQUENCE [LARGE SCALE GENOMIC DNA]</scope>
    <source>
        <strain evidence="2 3">DSM 102850</strain>
    </source>
</reference>
<gene>
    <name evidence="2" type="ORF">GGQ59_002653</name>
</gene>
<dbReference type="SUPFAM" id="SSF51905">
    <property type="entry name" value="FAD/NAD(P)-binding domain"/>
    <property type="match status" value="1"/>
</dbReference>
<comment type="similarity">
    <text evidence="1">Belongs to the lycopene cyclase family.</text>
</comment>
<name>A0A840I5H9_9PROT</name>
<dbReference type="NCBIfam" id="TIGR01789">
    <property type="entry name" value="lycopene_cycl"/>
    <property type="match status" value="1"/>
</dbReference>
<dbReference type="GO" id="GO:0016117">
    <property type="term" value="P:carotenoid biosynthetic process"/>
    <property type="evidence" value="ECO:0007669"/>
    <property type="project" value="InterPro"/>
</dbReference>
<dbReference type="EMBL" id="JACHOB010000006">
    <property type="protein sequence ID" value="MBB4660109.1"/>
    <property type="molecule type" value="Genomic_DNA"/>
</dbReference>
<keyword evidence="2" id="KW-0413">Isomerase</keyword>
<protein>
    <submittedName>
        <fullName evidence="2">Lycopene beta-cyclase</fullName>
        <ecNumber evidence="2">5.5.1.19</ecNumber>
    </submittedName>
</protein>
<organism evidence="2 3">
    <name type="scientific">Parvularcula dongshanensis</name>
    <dbReference type="NCBI Taxonomy" id="1173995"/>
    <lineage>
        <taxon>Bacteria</taxon>
        <taxon>Pseudomonadati</taxon>
        <taxon>Pseudomonadota</taxon>
        <taxon>Alphaproteobacteria</taxon>
        <taxon>Parvularculales</taxon>
        <taxon>Parvularculaceae</taxon>
        <taxon>Parvularcula</taxon>
    </lineage>
</organism>
<dbReference type="RefSeq" id="WP_221401046.1">
    <property type="nucleotide sequence ID" value="NZ_JACHOB010000006.1"/>
</dbReference>
<evidence type="ECO:0000256" key="1">
    <source>
        <dbReference type="ARBA" id="ARBA00006599"/>
    </source>
</evidence>
<dbReference type="GO" id="GO:0045436">
    <property type="term" value="F:lycopene beta cyclase activity"/>
    <property type="evidence" value="ECO:0007669"/>
    <property type="project" value="InterPro"/>
</dbReference>
<dbReference type="NCBIfam" id="TIGR01790">
    <property type="entry name" value="carotene-cycl"/>
    <property type="match status" value="1"/>
</dbReference>
<evidence type="ECO:0000313" key="2">
    <source>
        <dbReference type="EMBL" id="MBB4660109.1"/>
    </source>
</evidence>
<dbReference type="GO" id="GO:0016705">
    <property type="term" value="F:oxidoreductase activity, acting on paired donors, with incorporation or reduction of molecular oxygen"/>
    <property type="evidence" value="ECO:0007669"/>
    <property type="project" value="InterPro"/>
</dbReference>
<proteinExistence type="inferred from homology"/>
<keyword evidence="3" id="KW-1185">Reference proteome</keyword>
<sequence length="397" mass="43574">MSTYDLLFAGGGLSSALTAYRVAVSNPNLRIGLVEAADTLGGNHTWSFHETDVTADQHAWIDPFIVHRWPGQKVRFPKRERTLGTGYRSVTSERLHDVLSDVANVDLLTGTPVAAADPDGLTLTDQRRLAGTVLDGRGAQPTPRLTLGFQKFLGQEVRTAAPHGVTVPTIMDATVAQTDGYRFVYVLPFTQDTLLIEDTYYADGADLPEGTLRDEIAAYAARQGWQVAEVLREETGILPIVLEGDVDGFWDDARDGPAPLGLRAGLFHPVTGYSLPDAARLADLVAEACREGVPGPEALFALVENHAKTTWREQRFYRLLNRMLFRAAEPHLRYVVLERFYGLPQALIERFYAGKTTLGDMARVLAGRPPVPIPAAMRALRPERLGREGTNGCTERA</sequence>
<dbReference type="AlphaFoldDB" id="A0A840I5H9"/>
<dbReference type="Proteomes" id="UP000563524">
    <property type="component" value="Unassembled WGS sequence"/>
</dbReference>